<dbReference type="AlphaFoldDB" id="A0A067H511"/>
<organism evidence="1 2">
    <name type="scientific">Citrus sinensis</name>
    <name type="common">Sweet orange</name>
    <name type="synonym">Citrus aurantium var. sinensis</name>
    <dbReference type="NCBI Taxonomy" id="2711"/>
    <lineage>
        <taxon>Eukaryota</taxon>
        <taxon>Viridiplantae</taxon>
        <taxon>Streptophyta</taxon>
        <taxon>Embryophyta</taxon>
        <taxon>Tracheophyta</taxon>
        <taxon>Spermatophyta</taxon>
        <taxon>Magnoliopsida</taxon>
        <taxon>eudicotyledons</taxon>
        <taxon>Gunneridae</taxon>
        <taxon>Pentapetalae</taxon>
        <taxon>rosids</taxon>
        <taxon>malvids</taxon>
        <taxon>Sapindales</taxon>
        <taxon>Rutaceae</taxon>
        <taxon>Aurantioideae</taxon>
        <taxon>Citrus</taxon>
    </lineage>
</organism>
<reference evidence="1 2" key="1">
    <citation type="submission" date="2014-04" db="EMBL/GenBank/DDBJ databases">
        <authorList>
            <consortium name="International Citrus Genome Consortium"/>
            <person name="Gmitter F."/>
            <person name="Chen C."/>
            <person name="Farmerie W."/>
            <person name="Harkins T."/>
            <person name="Desany B."/>
            <person name="Mohiuddin M."/>
            <person name="Kodira C."/>
            <person name="Borodovsky M."/>
            <person name="Lomsadze A."/>
            <person name="Burns P."/>
            <person name="Jenkins J."/>
            <person name="Prochnik S."/>
            <person name="Shu S."/>
            <person name="Chapman J."/>
            <person name="Pitluck S."/>
            <person name="Schmutz J."/>
            <person name="Rokhsar D."/>
        </authorList>
    </citation>
    <scope>NUCLEOTIDE SEQUENCE</scope>
</reference>
<gene>
    <name evidence="1" type="ORF">CISIN_1g033689mg</name>
</gene>
<evidence type="ECO:0000313" key="2">
    <source>
        <dbReference type="Proteomes" id="UP000027120"/>
    </source>
</evidence>
<proteinExistence type="predicted"/>
<keyword evidence="2" id="KW-1185">Reference proteome</keyword>
<dbReference type="Proteomes" id="UP000027120">
    <property type="component" value="Unassembled WGS sequence"/>
</dbReference>
<evidence type="ECO:0000313" key="1">
    <source>
        <dbReference type="EMBL" id="KDO82626.1"/>
    </source>
</evidence>
<sequence length="113" mass="12903">MLCIFLKKKIGYFNKSSLCSKPKYAHTLLHCSAAIIMSSRLFLPSLIPHFHHDHSVFCYLPTAPKPPATSTKIGRSAWRRKKKLREGFVDVDEDGSNQEEETLSFIHSIAIMR</sequence>
<dbReference type="EMBL" id="KK784875">
    <property type="protein sequence ID" value="KDO82626.1"/>
    <property type="molecule type" value="Genomic_DNA"/>
</dbReference>
<accession>A0A067H511</accession>
<name>A0A067H511_CITSI</name>
<protein>
    <submittedName>
        <fullName evidence="1">Uncharacterized protein</fullName>
    </submittedName>
</protein>